<dbReference type="SMART" id="SM00220">
    <property type="entry name" value="S_TKc"/>
    <property type="match status" value="1"/>
</dbReference>
<gene>
    <name evidence="16" type="ORF">NEMVEDRAFT_v1g85505</name>
</gene>
<dbReference type="InterPro" id="IPR017441">
    <property type="entry name" value="Protein_kinase_ATP_BS"/>
</dbReference>
<sequence>EEIEWQKGNVLGKGAFGTVFLGLVNTGELIAVKQVELHPNNVDAAERQYEKLQEEVGLLKSLKHKNIVQYIGTCMDDSQCTINIFMEFVPGGSIAQALKRFGAFVEPVFRRYTRQILDGVSYLHNNNVIHRDIKGGNIMLMPNGVIKLIDFGCAKKICMVGAHVSKSNILRSMRGTPYWMAPEVIRETGHGRKSDIWSIGCTVFEMATGQPPWSNVPPLSAIFAIGNGSPVPRLDESFSAAAIDFVTSCMTRDQDTRPSADELLRHDFLQEPH</sequence>
<keyword evidence="6" id="KW-0418">Kinase</keyword>
<dbReference type="InterPro" id="IPR000719">
    <property type="entry name" value="Prot_kinase_dom"/>
</dbReference>
<dbReference type="InterPro" id="IPR008271">
    <property type="entry name" value="Ser/Thr_kinase_AS"/>
</dbReference>
<dbReference type="HOGENOM" id="CLU_000288_63_23_1"/>
<dbReference type="PROSITE" id="PS00107">
    <property type="entry name" value="PROTEIN_KINASE_ATP"/>
    <property type="match status" value="1"/>
</dbReference>
<proteinExistence type="inferred from homology"/>
<dbReference type="OMA" id="IEYMAGG"/>
<evidence type="ECO:0000256" key="1">
    <source>
        <dbReference type="ARBA" id="ARBA00008874"/>
    </source>
</evidence>
<dbReference type="eggNOG" id="KOG0198">
    <property type="taxonomic scope" value="Eukaryota"/>
</dbReference>
<feature type="binding site" evidence="12">
    <location>
        <position position="33"/>
    </location>
    <ligand>
        <name>ATP</name>
        <dbReference type="ChEBI" id="CHEBI:30616"/>
    </ligand>
</feature>
<dbReference type="AlphaFoldDB" id="A7RL88"/>
<reference evidence="16 17" key="1">
    <citation type="journal article" date="2007" name="Science">
        <title>Sea anemone genome reveals ancestral eumetazoan gene repertoire and genomic organization.</title>
        <authorList>
            <person name="Putnam N.H."/>
            <person name="Srivastava M."/>
            <person name="Hellsten U."/>
            <person name="Dirks B."/>
            <person name="Chapman J."/>
            <person name="Salamov A."/>
            <person name="Terry A."/>
            <person name="Shapiro H."/>
            <person name="Lindquist E."/>
            <person name="Kapitonov V.V."/>
            <person name="Jurka J."/>
            <person name="Genikhovich G."/>
            <person name="Grigoriev I.V."/>
            <person name="Lucas S.M."/>
            <person name="Steele R.E."/>
            <person name="Finnerty J.R."/>
            <person name="Technau U."/>
            <person name="Martindale M.Q."/>
            <person name="Rokhsar D.S."/>
        </authorList>
    </citation>
    <scope>NUCLEOTIDE SEQUENCE [LARGE SCALE GENOMIC DNA]</scope>
    <source>
        <strain evidence="17">CH2 X CH6</strain>
    </source>
</reference>
<dbReference type="GO" id="GO:0005524">
    <property type="term" value="F:ATP binding"/>
    <property type="evidence" value="ECO:0007669"/>
    <property type="project" value="UniProtKB-UniRule"/>
</dbReference>
<evidence type="ECO:0000256" key="2">
    <source>
        <dbReference type="ARBA" id="ARBA00012513"/>
    </source>
</evidence>
<evidence type="ECO:0000256" key="12">
    <source>
        <dbReference type="PROSITE-ProRule" id="PRU10141"/>
    </source>
</evidence>
<evidence type="ECO:0000313" key="16">
    <source>
        <dbReference type="EMBL" id="EDO47821.1"/>
    </source>
</evidence>
<dbReference type="Gene3D" id="1.10.510.10">
    <property type="entry name" value="Transferase(Phosphotransferase) domain 1"/>
    <property type="match status" value="1"/>
</dbReference>
<evidence type="ECO:0000256" key="6">
    <source>
        <dbReference type="ARBA" id="ARBA00022777"/>
    </source>
</evidence>
<evidence type="ECO:0000259" key="15">
    <source>
        <dbReference type="PROSITE" id="PS50011"/>
    </source>
</evidence>
<keyword evidence="5 12" id="KW-0547">Nucleotide-binding</keyword>
<dbReference type="InParanoid" id="A7RL88"/>
<evidence type="ECO:0000256" key="14">
    <source>
        <dbReference type="SAM" id="Coils"/>
    </source>
</evidence>
<dbReference type="FunFam" id="1.10.510.10:FF:000331">
    <property type="entry name" value="Mitogen-activated protein kinase kinase kinase 19"/>
    <property type="match status" value="1"/>
</dbReference>
<dbReference type="Proteomes" id="UP000001593">
    <property type="component" value="Unassembled WGS sequence"/>
</dbReference>
<evidence type="ECO:0000256" key="11">
    <source>
        <dbReference type="ARBA" id="ARBA00080573"/>
    </source>
</evidence>
<dbReference type="InterPro" id="IPR011009">
    <property type="entry name" value="Kinase-like_dom_sf"/>
</dbReference>
<accession>A7RL88</accession>
<comment type="catalytic activity">
    <reaction evidence="9">
        <text>L-seryl-[protein] + ATP = O-phospho-L-seryl-[protein] + ADP + H(+)</text>
        <dbReference type="Rhea" id="RHEA:17989"/>
        <dbReference type="Rhea" id="RHEA-COMP:9863"/>
        <dbReference type="Rhea" id="RHEA-COMP:11604"/>
        <dbReference type="ChEBI" id="CHEBI:15378"/>
        <dbReference type="ChEBI" id="CHEBI:29999"/>
        <dbReference type="ChEBI" id="CHEBI:30616"/>
        <dbReference type="ChEBI" id="CHEBI:83421"/>
        <dbReference type="ChEBI" id="CHEBI:456216"/>
        <dbReference type="EC" id="2.7.11.1"/>
    </reaction>
</comment>
<dbReference type="PIRSF" id="PIRSF000654">
    <property type="entry name" value="Integrin-linked_kinase"/>
    <property type="match status" value="1"/>
</dbReference>
<evidence type="ECO:0000256" key="9">
    <source>
        <dbReference type="ARBA" id="ARBA00048679"/>
    </source>
</evidence>
<feature type="coiled-coil region" evidence="14">
    <location>
        <begin position="35"/>
        <end position="62"/>
    </location>
</feature>
<evidence type="ECO:0000256" key="13">
    <source>
        <dbReference type="RuleBase" id="RU000304"/>
    </source>
</evidence>
<organism evidence="16 17">
    <name type="scientific">Nematostella vectensis</name>
    <name type="common">Starlet sea anemone</name>
    <dbReference type="NCBI Taxonomy" id="45351"/>
    <lineage>
        <taxon>Eukaryota</taxon>
        <taxon>Metazoa</taxon>
        <taxon>Cnidaria</taxon>
        <taxon>Anthozoa</taxon>
        <taxon>Hexacorallia</taxon>
        <taxon>Actiniaria</taxon>
        <taxon>Edwardsiidae</taxon>
        <taxon>Nematostella</taxon>
    </lineage>
</organism>
<keyword evidence="17" id="KW-1185">Reference proteome</keyword>
<dbReference type="GO" id="GO:0004674">
    <property type="term" value="F:protein serine/threonine kinase activity"/>
    <property type="evidence" value="ECO:0007669"/>
    <property type="project" value="UniProtKB-KW"/>
</dbReference>
<keyword evidence="3 13" id="KW-0723">Serine/threonine-protein kinase</keyword>
<evidence type="ECO:0000256" key="7">
    <source>
        <dbReference type="ARBA" id="ARBA00022840"/>
    </source>
</evidence>
<dbReference type="Pfam" id="PF00069">
    <property type="entry name" value="Pkinase"/>
    <property type="match status" value="1"/>
</dbReference>
<evidence type="ECO:0000256" key="3">
    <source>
        <dbReference type="ARBA" id="ARBA00022527"/>
    </source>
</evidence>
<evidence type="ECO:0000313" key="17">
    <source>
        <dbReference type="Proteomes" id="UP000001593"/>
    </source>
</evidence>
<comment type="similarity">
    <text evidence="1">Belongs to the protein kinase superfamily. STE Ser/Thr protein kinase family. STE20 subfamily.</text>
</comment>
<dbReference type="PhylomeDB" id="A7RL88"/>
<name>A7RL88_NEMVE</name>
<evidence type="ECO:0000256" key="10">
    <source>
        <dbReference type="ARBA" id="ARBA00069016"/>
    </source>
</evidence>
<comment type="catalytic activity">
    <reaction evidence="8">
        <text>L-threonyl-[protein] + ATP = O-phospho-L-threonyl-[protein] + ADP + H(+)</text>
        <dbReference type="Rhea" id="RHEA:46608"/>
        <dbReference type="Rhea" id="RHEA-COMP:11060"/>
        <dbReference type="Rhea" id="RHEA-COMP:11605"/>
        <dbReference type="ChEBI" id="CHEBI:15378"/>
        <dbReference type="ChEBI" id="CHEBI:30013"/>
        <dbReference type="ChEBI" id="CHEBI:30616"/>
        <dbReference type="ChEBI" id="CHEBI:61977"/>
        <dbReference type="ChEBI" id="CHEBI:456216"/>
        <dbReference type="EC" id="2.7.11.1"/>
    </reaction>
</comment>
<dbReference type="SUPFAM" id="SSF56112">
    <property type="entry name" value="Protein kinase-like (PK-like)"/>
    <property type="match status" value="1"/>
</dbReference>
<keyword evidence="14" id="KW-0175">Coiled coil</keyword>
<dbReference type="EC" id="2.7.11.1" evidence="2"/>
<dbReference type="PROSITE" id="PS00108">
    <property type="entry name" value="PROTEIN_KINASE_ST"/>
    <property type="match status" value="1"/>
</dbReference>
<protein>
    <recommendedName>
        <fullName evidence="10">Mitogen-activated protein kinase kinase kinase 19</fullName>
        <ecNumber evidence="2">2.7.11.1</ecNumber>
    </recommendedName>
    <alternativeName>
        <fullName evidence="11">SPS1/STE20-related protein kinase YSK4</fullName>
    </alternativeName>
</protein>
<evidence type="ECO:0000256" key="4">
    <source>
        <dbReference type="ARBA" id="ARBA00022679"/>
    </source>
</evidence>
<dbReference type="EMBL" id="DS469517">
    <property type="protein sequence ID" value="EDO47821.1"/>
    <property type="molecule type" value="Genomic_DNA"/>
</dbReference>
<dbReference type="STRING" id="45351.A7RL88"/>
<evidence type="ECO:0000256" key="5">
    <source>
        <dbReference type="ARBA" id="ARBA00022741"/>
    </source>
</evidence>
<feature type="non-terminal residue" evidence="16">
    <location>
        <position position="1"/>
    </location>
</feature>
<dbReference type="PANTHER" id="PTHR11584">
    <property type="entry name" value="SERINE/THREONINE PROTEIN KINASE"/>
    <property type="match status" value="1"/>
</dbReference>
<feature type="domain" description="Protein kinase" evidence="15">
    <location>
        <begin position="5"/>
        <end position="269"/>
    </location>
</feature>
<dbReference type="PANTHER" id="PTHR11584:SF369">
    <property type="entry name" value="MITOGEN-ACTIVATED PROTEIN KINASE KINASE KINASE 19-RELATED"/>
    <property type="match status" value="1"/>
</dbReference>
<dbReference type="GO" id="GO:0000165">
    <property type="term" value="P:MAPK cascade"/>
    <property type="evidence" value="ECO:0000318"/>
    <property type="project" value="GO_Central"/>
</dbReference>
<dbReference type="PROSITE" id="PS50011">
    <property type="entry name" value="PROTEIN_KINASE_DOM"/>
    <property type="match status" value="1"/>
</dbReference>
<evidence type="ECO:0000256" key="8">
    <source>
        <dbReference type="ARBA" id="ARBA00047899"/>
    </source>
</evidence>
<keyword evidence="7 12" id="KW-0067">ATP-binding</keyword>
<keyword evidence="4" id="KW-0808">Transferase</keyword>